<feature type="transmembrane region" description="Helical" evidence="2">
    <location>
        <begin position="153"/>
        <end position="177"/>
    </location>
</feature>
<protein>
    <submittedName>
        <fullName evidence="3">Uncharacterized protein</fullName>
    </submittedName>
</protein>
<accession>A0A8S9LZ37</accession>
<dbReference type="AlphaFoldDB" id="A0A8S9LZ37"/>
<keyword evidence="2" id="KW-0472">Membrane</keyword>
<feature type="region of interest" description="Disordered" evidence="1">
    <location>
        <begin position="1"/>
        <end position="54"/>
    </location>
</feature>
<gene>
    <name evidence="3" type="ORF">F2Q70_00013799</name>
</gene>
<dbReference type="EMBL" id="QGKY02000089">
    <property type="protein sequence ID" value="KAF2611101.1"/>
    <property type="molecule type" value="Genomic_DNA"/>
</dbReference>
<name>A0A8S9LZ37_BRACR</name>
<keyword evidence="2" id="KW-1133">Transmembrane helix</keyword>
<comment type="caution">
    <text evidence="3">The sequence shown here is derived from an EMBL/GenBank/DDBJ whole genome shotgun (WGS) entry which is preliminary data.</text>
</comment>
<feature type="compositionally biased region" description="Basic and acidic residues" evidence="1">
    <location>
        <begin position="31"/>
        <end position="40"/>
    </location>
</feature>
<evidence type="ECO:0000256" key="2">
    <source>
        <dbReference type="SAM" id="Phobius"/>
    </source>
</evidence>
<feature type="compositionally biased region" description="Acidic residues" evidence="1">
    <location>
        <begin position="16"/>
        <end position="30"/>
    </location>
</feature>
<organism evidence="3">
    <name type="scientific">Brassica cretica</name>
    <name type="common">Mustard</name>
    <dbReference type="NCBI Taxonomy" id="69181"/>
    <lineage>
        <taxon>Eukaryota</taxon>
        <taxon>Viridiplantae</taxon>
        <taxon>Streptophyta</taxon>
        <taxon>Embryophyta</taxon>
        <taxon>Tracheophyta</taxon>
        <taxon>Spermatophyta</taxon>
        <taxon>Magnoliopsida</taxon>
        <taxon>eudicotyledons</taxon>
        <taxon>Gunneridae</taxon>
        <taxon>Pentapetalae</taxon>
        <taxon>rosids</taxon>
        <taxon>malvids</taxon>
        <taxon>Brassicales</taxon>
        <taxon>Brassicaceae</taxon>
        <taxon>Brassiceae</taxon>
        <taxon>Brassica</taxon>
    </lineage>
</organism>
<keyword evidence="2" id="KW-0812">Transmembrane</keyword>
<sequence>MILHLMLTASSRSVAQEEESGGDGGEEEEEGGKNNEKAIDDSEEDNEERVLMESSAESFFPALTKITVALGPNGGSITDADYHHETLDNLQIVSTMEKSSRKPETSRRKKAAAMEERKRMKAVKNKEKAIDDSEERDELKLEVLCLQFGSMPLFGFEAMCLCVTLAFPVYYCIYYLICFVRTIQMMRGCNLSVNSNPNCGPDNTNMCDAAATLECCSEVSNQFLRKLIHRSTRRRNNGW</sequence>
<evidence type="ECO:0000313" key="3">
    <source>
        <dbReference type="EMBL" id="KAF2611101.1"/>
    </source>
</evidence>
<proteinExistence type="predicted"/>
<evidence type="ECO:0000256" key="1">
    <source>
        <dbReference type="SAM" id="MobiDB-lite"/>
    </source>
</evidence>
<reference evidence="3" key="1">
    <citation type="submission" date="2019-12" db="EMBL/GenBank/DDBJ databases">
        <title>Genome sequencing and annotation of Brassica cretica.</title>
        <authorList>
            <person name="Studholme D.J."/>
            <person name="Sarris P.F."/>
        </authorList>
    </citation>
    <scope>NUCLEOTIDE SEQUENCE</scope>
    <source>
        <strain evidence="3">PFS-102/07</strain>
        <tissue evidence="3">Leaf</tissue>
    </source>
</reference>